<gene>
    <name evidence="8" type="ORF">ACFOLH_17545</name>
</gene>
<accession>A0ABV7WJV3</accession>
<dbReference type="PANTHER" id="PTHR30085">
    <property type="entry name" value="AMINO ACID ABC TRANSPORTER PERMEASE"/>
    <property type="match status" value="1"/>
</dbReference>
<dbReference type="InterPro" id="IPR006311">
    <property type="entry name" value="TAT_signal"/>
</dbReference>
<comment type="caution">
    <text evidence="8">The sequence shown here is derived from an EMBL/GenBank/DDBJ whole genome shotgun (WGS) entry which is preliminary data.</text>
</comment>
<reference evidence="9" key="1">
    <citation type="journal article" date="2019" name="Int. J. Syst. Evol. Microbiol.">
        <title>The Global Catalogue of Microorganisms (GCM) 10K type strain sequencing project: providing services to taxonomists for standard genome sequencing and annotation.</title>
        <authorList>
            <consortium name="The Broad Institute Genomics Platform"/>
            <consortium name="The Broad Institute Genome Sequencing Center for Infectious Disease"/>
            <person name="Wu L."/>
            <person name="Ma J."/>
        </authorList>
    </citation>
    <scope>NUCLEOTIDE SEQUENCE [LARGE SCALE GENOMIC DNA]</scope>
    <source>
        <strain evidence="9">NCAIM B.02333</strain>
    </source>
</reference>
<dbReference type="Pfam" id="PF00497">
    <property type="entry name" value="SBP_bac_3"/>
    <property type="match status" value="1"/>
</dbReference>
<dbReference type="InterPro" id="IPR001638">
    <property type="entry name" value="Solute-binding_3/MltF_N"/>
</dbReference>
<evidence type="ECO:0000313" key="8">
    <source>
        <dbReference type="EMBL" id="MFC3690153.1"/>
    </source>
</evidence>
<comment type="similarity">
    <text evidence="1 4">Belongs to the bacterial solute-binding protein 3 family.</text>
</comment>
<organism evidence="8 9">
    <name type="scientific">Aquipuribacter hungaricus</name>
    <dbReference type="NCBI Taxonomy" id="545624"/>
    <lineage>
        <taxon>Bacteria</taxon>
        <taxon>Bacillati</taxon>
        <taxon>Actinomycetota</taxon>
        <taxon>Actinomycetes</taxon>
        <taxon>Micrococcales</taxon>
        <taxon>Intrasporangiaceae</taxon>
        <taxon>Aquipuribacter</taxon>
    </lineage>
</organism>
<evidence type="ECO:0000256" key="2">
    <source>
        <dbReference type="ARBA" id="ARBA00022448"/>
    </source>
</evidence>
<dbReference type="CDD" id="cd13690">
    <property type="entry name" value="PBP2_GluB"/>
    <property type="match status" value="1"/>
</dbReference>
<feature type="chain" id="PRO_5046084581" evidence="6">
    <location>
        <begin position="22"/>
        <end position="319"/>
    </location>
</feature>
<evidence type="ECO:0000259" key="7">
    <source>
        <dbReference type="SMART" id="SM00062"/>
    </source>
</evidence>
<dbReference type="SMART" id="SM00062">
    <property type="entry name" value="PBPb"/>
    <property type="match status" value="1"/>
</dbReference>
<dbReference type="PANTHER" id="PTHR30085:SF6">
    <property type="entry name" value="ABC TRANSPORTER GLUTAMINE-BINDING PROTEIN GLNH"/>
    <property type="match status" value="1"/>
</dbReference>
<feature type="domain" description="Solute-binding protein family 3/N-terminal" evidence="7">
    <location>
        <begin position="77"/>
        <end position="301"/>
    </location>
</feature>
<dbReference type="SUPFAM" id="SSF53850">
    <property type="entry name" value="Periplasmic binding protein-like II"/>
    <property type="match status" value="1"/>
</dbReference>
<keyword evidence="9" id="KW-1185">Reference proteome</keyword>
<sequence>MTTRRLMPGLALLSAAALALAACGGGSAEEDAAEATGAAGDAVAEETTEAGDGASESAAPAEFPAGSTMAELSEAGTLRVGTKFDQPGFGLANLDGTPEGFDVEIAKIVADALGIPEDGITYTETPSAIREEVLETDQVDLVAATYTINDTRRERITFAGPYYVAGQALMVRTEDAETISAPEDLSDTSIRVCSVEGSTPSETIREYLGSPDQLTLFAGYSECADSLANDQVDVVTTDNVILLGLVSESDGAFTLSGETFTDEPYGIGIAKGDVEFCEFINETLAAADEDGSYLEAWESTAGSIEGAQAPELPAADECV</sequence>
<protein>
    <submittedName>
        <fullName evidence="8">Glutamate ABC transporter substrate-binding protein</fullName>
    </submittedName>
</protein>
<feature type="compositionally biased region" description="Low complexity" evidence="5">
    <location>
        <begin position="50"/>
        <end position="61"/>
    </location>
</feature>
<dbReference type="InterPro" id="IPR018313">
    <property type="entry name" value="SBP_3_CS"/>
</dbReference>
<evidence type="ECO:0000256" key="4">
    <source>
        <dbReference type="RuleBase" id="RU003744"/>
    </source>
</evidence>
<keyword evidence="2" id="KW-0813">Transport</keyword>
<dbReference type="PROSITE" id="PS51318">
    <property type="entry name" value="TAT"/>
    <property type="match status" value="1"/>
</dbReference>
<feature type="signal peptide" evidence="6">
    <location>
        <begin position="1"/>
        <end position="21"/>
    </location>
</feature>
<evidence type="ECO:0000256" key="5">
    <source>
        <dbReference type="SAM" id="MobiDB-lite"/>
    </source>
</evidence>
<evidence type="ECO:0000256" key="3">
    <source>
        <dbReference type="ARBA" id="ARBA00022729"/>
    </source>
</evidence>
<dbReference type="Gene3D" id="3.40.190.10">
    <property type="entry name" value="Periplasmic binding protein-like II"/>
    <property type="match status" value="2"/>
</dbReference>
<evidence type="ECO:0000256" key="6">
    <source>
        <dbReference type="SAM" id="SignalP"/>
    </source>
</evidence>
<dbReference type="EMBL" id="JBHRWW010000017">
    <property type="protein sequence ID" value="MFC3690153.1"/>
    <property type="molecule type" value="Genomic_DNA"/>
</dbReference>
<name>A0ABV7WJV3_9MICO</name>
<dbReference type="InterPro" id="IPR051455">
    <property type="entry name" value="Bact_solute-bind_prot3"/>
</dbReference>
<dbReference type="Proteomes" id="UP001595685">
    <property type="component" value="Unassembled WGS sequence"/>
</dbReference>
<dbReference type="PROSITE" id="PS51257">
    <property type="entry name" value="PROKAR_LIPOPROTEIN"/>
    <property type="match status" value="1"/>
</dbReference>
<evidence type="ECO:0000256" key="1">
    <source>
        <dbReference type="ARBA" id="ARBA00010333"/>
    </source>
</evidence>
<proteinExistence type="inferred from homology"/>
<feature type="region of interest" description="Disordered" evidence="5">
    <location>
        <begin position="32"/>
        <end position="61"/>
    </location>
</feature>
<evidence type="ECO:0000313" key="9">
    <source>
        <dbReference type="Proteomes" id="UP001595685"/>
    </source>
</evidence>
<dbReference type="RefSeq" id="WP_340292530.1">
    <property type="nucleotide sequence ID" value="NZ_JBBEOI010000075.1"/>
</dbReference>
<keyword evidence="3 6" id="KW-0732">Signal</keyword>
<dbReference type="PROSITE" id="PS01039">
    <property type="entry name" value="SBP_BACTERIAL_3"/>
    <property type="match status" value="1"/>
</dbReference>